<keyword evidence="1" id="KW-0732">Signal</keyword>
<dbReference type="InterPro" id="IPR013424">
    <property type="entry name" value="Ice-binding_C"/>
</dbReference>
<evidence type="ECO:0000313" key="3">
    <source>
        <dbReference type="Proteomes" id="UP000450676"/>
    </source>
</evidence>
<comment type="caution">
    <text evidence="2">The sequence shown here is derived from an EMBL/GenBank/DDBJ whole genome shotgun (WGS) entry which is preliminary data.</text>
</comment>
<evidence type="ECO:0000313" key="2">
    <source>
        <dbReference type="EMBL" id="MYN08305.1"/>
    </source>
</evidence>
<protein>
    <submittedName>
        <fullName evidence="2">PEP-CTERM sorting domain-containing protein</fullName>
    </submittedName>
</protein>
<dbReference type="EMBL" id="WWCU01000013">
    <property type="protein sequence ID" value="MYN08305.1"/>
    <property type="molecule type" value="Genomic_DNA"/>
</dbReference>
<feature type="chain" id="PRO_5030819574" evidence="1">
    <location>
        <begin position="29"/>
        <end position="218"/>
    </location>
</feature>
<name>A0A7X4KMX7_9BURK</name>
<dbReference type="NCBIfam" id="TIGR02595">
    <property type="entry name" value="PEP_CTERM"/>
    <property type="match status" value="1"/>
</dbReference>
<dbReference type="NCBIfam" id="NF038129">
    <property type="entry name" value="PEP_NF038129"/>
    <property type="match status" value="1"/>
</dbReference>
<evidence type="ECO:0000256" key="1">
    <source>
        <dbReference type="SAM" id="SignalP"/>
    </source>
</evidence>
<accession>A0A7X4KMX7</accession>
<proteinExistence type="predicted"/>
<keyword evidence="3" id="KW-1185">Reference proteome</keyword>
<feature type="signal peptide" evidence="1">
    <location>
        <begin position="1"/>
        <end position="28"/>
    </location>
</feature>
<reference evidence="2 3" key="1">
    <citation type="submission" date="2019-12" db="EMBL/GenBank/DDBJ databases">
        <title>Novel species isolated from a subtropical stream in China.</title>
        <authorList>
            <person name="Lu H."/>
        </authorList>
    </citation>
    <scope>NUCLEOTIDE SEQUENCE [LARGE SCALE GENOMIC DNA]</scope>
    <source>
        <strain evidence="2 3">FT127W</strain>
    </source>
</reference>
<dbReference type="AlphaFoldDB" id="A0A7X4KMX7"/>
<gene>
    <name evidence="2" type="ORF">GTP77_13270</name>
</gene>
<sequence>MYFNSMSTFLRRAALALALCAGCGAASAGTIHVTINTSNFGEATGFIDMQFLGQGGAVEATALVSNMVGFDSSAYKEVMNVTQQAGGYLFSNLLSNDLFHAVDFTIGQVSFDITFGGAIDPLTTVASVFAVSAYSLDNRALGNYDPDTGVLASFVWTPATVPGGSGSIGQDNNDPGAVGVVPEPSDWLLSGTGLALMALVLRRRATAGLPKQGMALAA</sequence>
<dbReference type="RefSeq" id="WP_161072638.1">
    <property type="nucleotide sequence ID" value="NZ_CP086370.1"/>
</dbReference>
<dbReference type="Proteomes" id="UP000450676">
    <property type="component" value="Unassembled WGS sequence"/>
</dbReference>
<organism evidence="2 3">
    <name type="scientific">Pseudoduganella aquatica</name>
    <dbReference type="NCBI Taxonomy" id="2660641"/>
    <lineage>
        <taxon>Bacteria</taxon>
        <taxon>Pseudomonadati</taxon>
        <taxon>Pseudomonadota</taxon>
        <taxon>Betaproteobacteria</taxon>
        <taxon>Burkholderiales</taxon>
        <taxon>Oxalobacteraceae</taxon>
        <taxon>Telluria group</taxon>
        <taxon>Pseudoduganella</taxon>
    </lineage>
</organism>